<dbReference type="AlphaFoldDB" id="A0A9W9X413"/>
<keyword evidence="3 18" id="KW-0444">Lipid biosynthesis</keyword>
<evidence type="ECO:0000256" key="8">
    <source>
        <dbReference type="ARBA" id="ARBA00022955"/>
    </source>
</evidence>
<accession>A0A9W9X413</accession>
<feature type="transmembrane region" description="Helical" evidence="18">
    <location>
        <begin position="184"/>
        <end position="208"/>
    </location>
</feature>
<dbReference type="EMBL" id="JAPWDO010000002">
    <property type="protein sequence ID" value="KAJ5483328.1"/>
    <property type="molecule type" value="Genomic_DNA"/>
</dbReference>
<evidence type="ECO:0000256" key="13">
    <source>
        <dbReference type="ARBA" id="ARBA00023136"/>
    </source>
</evidence>
<dbReference type="Pfam" id="PF01222">
    <property type="entry name" value="ERG4_ERG24"/>
    <property type="match status" value="1"/>
</dbReference>
<keyword evidence="13 18" id="KW-0472">Membrane</keyword>
<comment type="caution">
    <text evidence="18">Lacks conserved residue(s) required for the propagation of feature annotation.</text>
</comment>
<feature type="transmembrane region" description="Helical" evidence="18">
    <location>
        <begin position="337"/>
        <end position="358"/>
    </location>
</feature>
<evidence type="ECO:0000313" key="20">
    <source>
        <dbReference type="Proteomes" id="UP001147760"/>
    </source>
</evidence>
<keyword evidence="10 18" id="KW-0560">Oxidoreductase</keyword>
<proteinExistence type="inferred from homology"/>
<evidence type="ECO:0000313" key="19">
    <source>
        <dbReference type="EMBL" id="KAJ5483328.1"/>
    </source>
</evidence>
<evidence type="ECO:0000256" key="1">
    <source>
        <dbReference type="ARBA" id="ARBA00004141"/>
    </source>
</evidence>
<dbReference type="PANTHER" id="PTHR21257">
    <property type="entry name" value="DELTA(14)-STEROL REDUCTASE"/>
    <property type="match status" value="1"/>
</dbReference>
<keyword evidence="14 18" id="KW-1207">Sterol metabolism</keyword>
<keyword evidence="5 18" id="KW-0812">Transmembrane</keyword>
<evidence type="ECO:0000256" key="5">
    <source>
        <dbReference type="ARBA" id="ARBA00022692"/>
    </source>
</evidence>
<evidence type="ECO:0000256" key="12">
    <source>
        <dbReference type="ARBA" id="ARBA00023098"/>
    </source>
</evidence>
<feature type="transmembrane region" description="Helical" evidence="18">
    <location>
        <begin position="153"/>
        <end position="172"/>
    </location>
</feature>
<evidence type="ECO:0000256" key="6">
    <source>
        <dbReference type="ARBA" id="ARBA00022778"/>
    </source>
</evidence>
<keyword evidence="6" id="KW-0152">Cholesterol biosynthesis</keyword>
<keyword evidence="9 18" id="KW-1133">Transmembrane helix</keyword>
<evidence type="ECO:0000256" key="2">
    <source>
        <dbReference type="ARBA" id="ARBA00005402"/>
    </source>
</evidence>
<evidence type="ECO:0000256" key="10">
    <source>
        <dbReference type="ARBA" id="ARBA00023002"/>
    </source>
</evidence>
<evidence type="ECO:0000256" key="16">
    <source>
        <dbReference type="ARBA" id="ARBA00038851"/>
    </source>
</evidence>
<dbReference type="GO" id="GO:0006695">
    <property type="term" value="P:cholesterol biosynthetic process"/>
    <property type="evidence" value="ECO:0007669"/>
    <property type="project" value="UniProtKB-KW"/>
</dbReference>
<keyword evidence="8 18" id="KW-0752">Steroid biosynthesis</keyword>
<protein>
    <recommendedName>
        <fullName evidence="16">7-dehydrocholesterol reductase</fullName>
        <ecNumber evidence="16">1.3.1.21</ecNumber>
    </recommendedName>
    <alternativeName>
        <fullName evidence="17">Sterol Delta(7)-reductase</fullName>
    </alternativeName>
</protein>
<evidence type="ECO:0000256" key="15">
    <source>
        <dbReference type="ARBA" id="ARBA00023221"/>
    </source>
</evidence>
<keyword evidence="4" id="KW-0153">Cholesterol metabolism</keyword>
<comment type="similarity">
    <text evidence="2 18">Belongs to the ERG4/ERG24 family.</text>
</comment>
<evidence type="ECO:0000256" key="17">
    <source>
        <dbReference type="ARBA" id="ARBA00042688"/>
    </source>
</evidence>
<evidence type="ECO:0000256" key="9">
    <source>
        <dbReference type="ARBA" id="ARBA00022989"/>
    </source>
</evidence>
<comment type="caution">
    <text evidence="19">The sequence shown here is derived from an EMBL/GenBank/DDBJ whole genome shotgun (WGS) entry which is preliminary data.</text>
</comment>
<evidence type="ECO:0000256" key="4">
    <source>
        <dbReference type="ARBA" id="ARBA00022548"/>
    </source>
</evidence>
<keyword evidence="7" id="KW-0521">NADP</keyword>
<evidence type="ECO:0000256" key="3">
    <source>
        <dbReference type="ARBA" id="ARBA00022516"/>
    </source>
</evidence>
<comment type="subcellular location">
    <subcellularLocation>
        <location evidence="1">Membrane</location>
        <topology evidence="1">Multi-pass membrane protein</topology>
    </subcellularLocation>
</comment>
<sequence>MPEGRALTTTMVAQPGPCINRHGKDKDDKDRDRKKHLDSDNVLWGRRRHVSMLSGLLSLGFVIAVQLLVVFLCSCLHDYDGSIQQGILGLLSSLSDLTPSSLFRICIPRIEYGPALGCAAWVGIQAILYSILPGKIVHGPPTPGGNTLPYRMSGLLSWGLSLGMVATAWYVGGVEVVSSAARNWKALLAAASMYGILMSLLMLVKGYYWPSYPKDRRFSYSIFHDFLSGVELNPRLGKYWDVKQFQIARLGMNSWLIVDISFVALQYERFGAISNSMCIVIILHVIYLADFFINEDWYLATIDIAHDHFGFSLGWGPVAWLPMIYTSQAQYLALHPVHLSSGSFCAILGTGIFGYWIFRLANHEKHLIRQTKGECLIAGKKPRVIESQYITGKGDIHKSLLLSSGM</sequence>
<dbReference type="GO" id="GO:0016132">
    <property type="term" value="P:brassinosteroid biosynthetic process"/>
    <property type="evidence" value="ECO:0007669"/>
    <property type="project" value="TreeGrafter"/>
</dbReference>
<dbReference type="GO" id="GO:0047598">
    <property type="term" value="F:7-dehydrocholesterol reductase activity"/>
    <property type="evidence" value="ECO:0007669"/>
    <property type="project" value="UniProtKB-EC"/>
</dbReference>
<reference evidence="19" key="2">
    <citation type="journal article" date="2023" name="IMA Fungus">
        <title>Comparative genomic study of the Penicillium genus elucidates a diverse pangenome and 15 lateral gene transfer events.</title>
        <authorList>
            <person name="Petersen C."/>
            <person name="Sorensen T."/>
            <person name="Nielsen M.R."/>
            <person name="Sondergaard T.E."/>
            <person name="Sorensen J.L."/>
            <person name="Fitzpatrick D.A."/>
            <person name="Frisvad J.C."/>
            <person name="Nielsen K.L."/>
        </authorList>
    </citation>
    <scope>NUCLEOTIDE SEQUENCE</scope>
    <source>
        <strain evidence="19">IBT 17660</strain>
    </source>
</reference>
<evidence type="ECO:0000256" key="18">
    <source>
        <dbReference type="RuleBase" id="RU369120"/>
    </source>
</evidence>
<organism evidence="19 20">
    <name type="scientific">Penicillium desertorum</name>
    <dbReference type="NCBI Taxonomy" id="1303715"/>
    <lineage>
        <taxon>Eukaryota</taxon>
        <taxon>Fungi</taxon>
        <taxon>Dikarya</taxon>
        <taxon>Ascomycota</taxon>
        <taxon>Pezizomycotina</taxon>
        <taxon>Eurotiomycetes</taxon>
        <taxon>Eurotiomycetidae</taxon>
        <taxon>Eurotiales</taxon>
        <taxon>Aspergillaceae</taxon>
        <taxon>Penicillium</taxon>
    </lineage>
</organism>
<feature type="transmembrane region" description="Helical" evidence="18">
    <location>
        <begin position="53"/>
        <end position="72"/>
    </location>
</feature>
<keyword evidence="12 18" id="KW-0443">Lipid metabolism</keyword>
<feature type="transmembrane region" description="Helical" evidence="18">
    <location>
        <begin position="112"/>
        <end position="132"/>
    </location>
</feature>
<keyword evidence="20" id="KW-1185">Reference proteome</keyword>
<dbReference type="PANTHER" id="PTHR21257:SF38">
    <property type="entry name" value="7-DEHYDROCHOLESTEROL REDUCTASE"/>
    <property type="match status" value="1"/>
</dbReference>
<dbReference type="GO" id="GO:0005789">
    <property type="term" value="C:endoplasmic reticulum membrane"/>
    <property type="evidence" value="ECO:0007669"/>
    <property type="project" value="TreeGrafter"/>
</dbReference>
<dbReference type="Proteomes" id="UP001147760">
    <property type="component" value="Unassembled WGS sequence"/>
</dbReference>
<keyword evidence="11 18" id="KW-0756">Sterol biosynthesis</keyword>
<keyword evidence="15 18" id="KW-0753">Steroid metabolism</keyword>
<dbReference type="InterPro" id="IPR001171">
    <property type="entry name" value="ERG24_DHCR-like"/>
</dbReference>
<name>A0A9W9X413_9EURO</name>
<gene>
    <name evidence="19" type="ORF">N7530_002574</name>
</gene>
<dbReference type="EC" id="1.3.1.21" evidence="16"/>
<evidence type="ECO:0000256" key="7">
    <source>
        <dbReference type="ARBA" id="ARBA00022857"/>
    </source>
</evidence>
<feature type="transmembrane region" description="Helical" evidence="18">
    <location>
        <begin position="273"/>
        <end position="293"/>
    </location>
</feature>
<dbReference type="OrthoDB" id="5326588at2759"/>
<evidence type="ECO:0000256" key="11">
    <source>
        <dbReference type="ARBA" id="ARBA00023011"/>
    </source>
</evidence>
<reference evidence="19" key="1">
    <citation type="submission" date="2022-12" db="EMBL/GenBank/DDBJ databases">
        <authorList>
            <person name="Petersen C."/>
        </authorList>
    </citation>
    <scope>NUCLEOTIDE SEQUENCE</scope>
    <source>
        <strain evidence="19">IBT 17660</strain>
    </source>
</reference>
<evidence type="ECO:0000256" key="14">
    <source>
        <dbReference type="ARBA" id="ARBA00023166"/>
    </source>
</evidence>